<dbReference type="InterPro" id="IPR001206">
    <property type="entry name" value="Diacylglycerol_kinase_cat_dom"/>
</dbReference>
<protein>
    <recommendedName>
        <fullName evidence="2">diacylglycerol kinase (ATP)</fullName>
        <ecNumber evidence="2">2.7.1.107</ecNumber>
    </recommendedName>
</protein>
<dbReference type="OrthoDB" id="242257at2759"/>
<evidence type="ECO:0000256" key="4">
    <source>
        <dbReference type="ARBA" id="ARBA00022741"/>
    </source>
</evidence>
<dbReference type="Pfam" id="PF00609">
    <property type="entry name" value="DAGK_acc"/>
    <property type="match status" value="1"/>
</dbReference>
<accession>G0QP63</accession>
<dbReference type="STRING" id="857967.G0QP63"/>
<evidence type="ECO:0000256" key="6">
    <source>
        <dbReference type="ARBA" id="ARBA00022840"/>
    </source>
</evidence>
<dbReference type="EC" id="2.7.1.107" evidence="2"/>
<evidence type="ECO:0000313" key="9">
    <source>
        <dbReference type="Proteomes" id="UP000008983"/>
    </source>
</evidence>
<comment type="similarity">
    <text evidence="1">Belongs to the eukaryotic diacylglycerol kinase family.</text>
</comment>
<keyword evidence="4" id="KW-0547">Nucleotide-binding</keyword>
<dbReference type="AlphaFoldDB" id="G0QP63"/>
<dbReference type="GO" id="GO:0016020">
    <property type="term" value="C:membrane"/>
    <property type="evidence" value="ECO:0007669"/>
    <property type="project" value="TreeGrafter"/>
</dbReference>
<dbReference type="RefSeq" id="XP_004036979.1">
    <property type="nucleotide sequence ID" value="XM_004036931.1"/>
</dbReference>
<dbReference type="InterPro" id="IPR016064">
    <property type="entry name" value="NAD/diacylglycerol_kinase_sf"/>
</dbReference>
<keyword evidence="6" id="KW-0067">ATP-binding</keyword>
<evidence type="ECO:0000256" key="3">
    <source>
        <dbReference type="ARBA" id="ARBA00022679"/>
    </source>
</evidence>
<dbReference type="GeneID" id="14909170"/>
<dbReference type="Proteomes" id="UP000008983">
    <property type="component" value="Unassembled WGS sequence"/>
</dbReference>
<dbReference type="SUPFAM" id="SSF111331">
    <property type="entry name" value="NAD kinase/diacylglycerol kinase-like"/>
    <property type="match status" value="1"/>
</dbReference>
<organism evidence="8 9">
    <name type="scientific">Ichthyophthirius multifiliis</name>
    <name type="common">White spot disease agent</name>
    <name type="synonym">Ich</name>
    <dbReference type="NCBI Taxonomy" id="5932"/>
    <lineage>
        <taxon>Eukaryota</taxon>
        <taxon>Sar</taxon>
        <taxon>Alveolata</taxon>
        <taxon>Ciliophora</taxon>
        <taxon>Intramacronucleata</taxon>
        <taxon>Oligohymenophorea</taxon>
        <taxon>Hymenostomatida</taxon>
        <taxon>Ophryoglenina</taxon>
        <taxon>Ichthyophthirius</taxon>
    </lineage>
</organism>
<evidence type="ECO:0000256" key="5">
    <source>
        <dbReference type="ARBA" id="ARBA00022777"/>
    </source>
</evidence>
<evidence type="ECO:0000313" key="8">
    <source>
        <dbReference type="EMBL" id="EGR32993.1"/>
    </source>
</evidence>
<dbReference type="EMBL" id="GL983527">
    <property type="protein sequence ID" value="EGR32993.1"/>
    <property type="molecule type" value="Genomic_DNA"/>
</dbReference>
<dbReference type="PROSITE" id="PS50146">
    <property type="entry name" value="DAGK"/>
    <property type="match status" value="1"/>
</dbReference>
<dbReference type="Gene3D" id="3.40.50.10330">
    <property type="entry name" value="Probable inorganic polyphosphate/atp-NAD kinase, domain 1"/>
    <property type="match status" value="1"/>
</dbReference>
<evidence type="ECO:0000259" key="7">
    <source>
        <dbReference type="PROSITE" id="PS50146"/>
    </source>
</evidence>
<evidence type="ECO:0000256" key="2">
    <source>
        <dbReference type="ARBA" id="ARBA00012133"/>
    </source>
</evidence>
<dbReference type="OMA" id="QKGHQCF"/>
<dbReference type="eggNOG" id="KOG1169">
    <property type="taxonomic scope" value="Eukaryota"/>
</dbReference>
<feature type="domain" description="DAGKc" evidence="7">
    <location>
        <begin position="1"/>
        <end position="76"/>
    </location>
</feature>
<dbReference type="InterPro" id="IPR017438">
    <property type="entry name" value="ATP-NAD_kinase_N"/>
</dbReference>
<dbReference type="InterPro" id="IPR037607">
    <property type="entry name" value="DGK"/>
</dbReference>
<proteinExistence type="inferred from homology"/>
<dbReference type="GO" id="GO:0004143">
    <property type="term" value="F:ATP-dependent diacylglycerol kinase activity"/>
    <property type="evidence" value="ECO:0007669"/>
    <property type="project" value="UniProtKB-EC"/>
</dbReference>
<keyword evidence="9" id="KW-1185">Reference proteome</keyword>
<keyword evidence="5" id="KW-0418">Kinase</keyword>
<evidence type="ECO:0000256" key="1">
    <source>
        <dbReference type="ARBA" id="ARBA00009280"/>
    </source>
</evidence>
<reference evidence="8 9" key="1">
    <citation type="submission" date="2011-07" db="EMBL/GenBank/DDBJ databases">
        <authorList>
            <person name="Coyne R."/>
            <person name="Brami D."/>
            <person name="Johnson J."/>
            <person name="Hostetler J."/>
            <person name="Hannick L."/>
            <person name="Clark T."/>
            <person name="Cassidy-Hanley D."/>
            <person name="Inman J."/>
        </authorList>
    </citation>
    <scope>NUCLEOTIDE SEQUENCE [LARGE SCALE GENOMIC DNA]</scope>
    <source>
        <strain evidence="8 9">G5</strain>
    </source>
</reference>
<dbReference type="Pfam" id="PF00781">
    <property type="entry name" value="DAGK_cat"/>
    <property type="match status" value="1"/>
</dbReference>
<sequence length="327" mass="37639">MWVLLEMLQYQCDTNQFPIGIVPFGTGNDFARVLGWGGNISNNFIGENLNGLKRLIKKWISSKISLFDIWEVEFQTQDNGYFEKIEYVNEKATKIKMLDKNGQIIKSIKKPMSNYFSIGIDARIGFGFDKNRTQSAFINKAIYCCEAFKKLFIKTNRINQVLESLEILNEKQGLEKQLLKNEEQEQSNYYLKCDPACLLILNIDSYAGGVSNIWKSGRNKIGVQQLDKSQINQTQFKEQSYGDGIVEFISFDSSLNLGYERLFNGNAKKIAQGFGPFLLNFKKIESDLITFFQIDGEYYSVNRPKQVILKKFDQLFNGQIKVLVNQE</sequence>
<dbReference type="GO" id="GO:0005524">
    <property type="term" value="F:ATP binding"/>
    <property type="evidence" value="ECO:0007669"/>
    <property type="project" value="UniProtKB-KW"/>
</dbReference>
<dbReference type="InParanoid" id="G0QP63"/>
<dbReference type="PANTHER" id="PTHR11255:SF121">
    <property type="entry name" value="DIACYLGLYCEROL KINASE (ATP)"/>
    <property type="match status" value="1"/>
</dbReference>
<keyword evidence="3" id="KW-0808">Transferase</keyword>
<gene>
    <name evidence="8" type="ORF">IMG5_064480</name>
</gene>
<name>G0QP63_ICHMU</name>
<dbReference type="InterPro" id="IPR000756">
    <property type="entry name" value="Diacylglycerol_kin_accessory"/>
</dbReference>
<dbReference type="FunCoup" id="G0QP63">
    <property type="interactions" value="17"/>
</dbReference>
<dbReference type="SMART" id="SM00045">
    <property type="entry name" value="DAGKa"/>
    <property type="match status" value="1"/>
</dbReference>
<dbReference type="GO" id="GO:0007200">
    <property type="term" value="P:phospholipase C-activating G protein-coupled receptor signaling pathway"/>
    <property type="evidence" value="ECO:0007669"/>
    <property type="project" value="InterPro"/>
</dbReference>
<dbReference type="PANTHER" id="PTHR11255">
    <property type="entry name" value="DIACYLGLYCEROL KINASE"/>
    <property type="match status" value="1"/>
</dbReference>